<evidence type="ECO:0000313" key="2">
    <source>
        <dbReference type="EMBL" id="QCD42123.1"/>
    </source>
</evidence>
<sequence length="189" mass="20826">MNKNIAIILFAAVTAFLCVGCGRSKSEHVVVDTETVEVQQSQLEEALTSGNLKQASVMADSMSLFVDDFTPEQTVQVLTAFVSIHNDASKKRETRRDLETLRKYVDVYDIALSVNPKDTRAAFKKAMSRNPGLDFDSIAKAFREKLNQYDSMQDGSLSAAKPVETDTVAKRDSGASTVKDLPMELRPAE</sequence>
<organism evidence="2 3">
    <name type="scientific">Duncaniella dubosii</name>
    <dbReference type="NCBI Taxonomy" id="2518971"/>
    <lineage>
        <taxon>Bacteria</taxon>
        <taxon>Pseudomonadati</taxon>
        <taxon>Bacteroidota</taxon>
        <taxon>Bacteroidia</taxon>
        <taxon>Bacteroidales</taxon>
        <taxon>Muribaculaceae</taxon>
        <taxon>Duncaniella</taxon>
    </lineage>
</organism>
<feature type="compositionally biased region" description="Basic and acidic residues" evidence="1">
    <location>
        <begin position="163"/>
        <end position="173"/>
    </location>
</feature>
<accession>A0A4P7W2G1</accession>
<dbReference type="Proteomes" id="UP000297149">
    <property type="component" value="Chromosome"/>
</dbReference>
<reference evidence="3" key="1">
    <citation type="submission" date="2019-02" db="EMBL/GenBank/DDBJ databases">
        <title>Isolation and identification of novel species under the genus Muribaculum.</title>
        <authorList>
            <person name="Miyake S."/>
            <person name="Ding Y."/>
            <person name="Low A."/>
            <person name="Soh M."/>
            <person name="Seedorf H."/>
        </authorList>
    </citation>
    <scope>NUCLEOTIDE SEQUENCE [LARGE SCALE GENOMIC DNA]</scope>
    <source>
        <strain evidence="3">H5</strain>
    </source>
</reference>
<protein>
    <submittedName>
        <fullName evidence="2">Uncharacterized protein</fullName>
    </submittedName>
</protein>
<dbReference type="RefSeq" id="WP_136415104.1">
    <property type="nucleotide sequence ID" value="NZ_CP039396.1"/>
</dbReference>
<keyword evidence="3" id="KW-1185">Reference proteome</keyword>
<gene>
    <name evidence="2" type="ORF">E7747_07445</name>
</gene>
<dbReference type="KEGG" id="ddb:E7747_07445"/>
<feature type="region of interest" description="Disordered" evidence="1">
    <location>
        <begin position="153"/>
        <end position="189"/>
    </location>
</feature>
<proteinExistence type="predicted"/>
<evidence type="ECO:0000313" key="3">
    <source>
        <dbReference type="Proteomes" id="UP000297149"/>
    </source>
</evidence>
<evidence type="ECO:0000256" key="1">
    <source>
        <dbReference type="SAM" id="MobiDB-lite"/>
    </source>
</evidence>
<dbReference type="AlphaFoldDB" id="A0A4P7W2G1"/>
<dbReference type="EMBL" id="CP039396">
    <property type="protein sequence ID" value="QCD42123.1"/>
    <property type="molecule type" value="Genomic_DNA"/>
</dbReference>
<name>A0A4P7W2G1_9BACT</name>